<comment type="similarity">
    <text evidence="5">Belongs to the metallo-dependent hydrolases superfamily. MTA/SAH deaminase family.</text>
</comment>
<dbReference type="Gene3D" id="2.30.40.10">
    <property type="entry name" value="Urease, subunit C, domain 1"/>
    <property type="match status" value="1"/>
</dbReference>
<dbReference type="InterPro" id="IPR023512">
    <property type="entry name" value="Deaminase_MtaD/DadD"/>
</dbReference>
<comment type="similarity">
    <text evidence="1">Belongs to the metallo-dependent hydrolases superfamily. ATZ/TRZ family.</text>
</comment>
<dbReference type="SUPFAM" id="SSF51338">
    <property type="entry name" value="Composite domain of metallo-dependent hydrolases"/>
    <property type="match status" value="1"/>
</dbReference>
<dbReference type="NCBIfam" id="NF006549">
    <property type="entry name" value="PRK09045.1"/>
    <property type="match status" value="1"/>
</dbReference>
<dbReference type="EC" id="3.5.4.31" evidence="5"/>
<comment type="caution">
    <text evidence="5">Lacks conserved residue(s) required for the propagation of feature annotation.</text>
</comment>
<dbReference type="RefSeq" id="WP_154717182.1">
    <property type="nucleotide sequence ID" value="NZ_LT837803.1"/>
</dbReference>
<accession>A0A7Z7HS37</accession>
<evidence type="ECO:0000313" key="8">
    <source>
        <dbReference type="Proteomes" id="UP000242886"/>
    </source>
</evidence>
<dbReference type="Proteomes" id="UP000242886">
    <property type="component" value="Chromosome SDENCHOL"/>
</dbReference>
<keyword evidence="2 5" id="KW-0479">Metal-binding</keyword>
<proteinExistence type="inferred from homology"/>
<evidence type="ECO:0000313" key="7">
    <source>
        <dbReference type="EMBL" id="SMB28843.1"/>
    </source>
</evidence>
<feature type="binding site" evidence="5">
    <location>
        <position position="228"/>
    </location>
    <ligand>
        <name>substrate</name>
    </ligand>
</feature>
<dbReference type="EMBL" id="LT837803">
    <property type="protein sequence ID" value="SMB28843.1"/>
    <property type="molecule type" value="Genomic_DNA"/>
</dbReference>
<comment type="catalytic activity">
    <reaction evidence="5">
        <text>S-adenosyl-L-homocysteine + H2O + H(+) = S-inosyl-L-homocysteine + NH4(+)</text>
        <dbReference type="Rhea" id="RHEA:20716"/>
        <dbReference type="ChEBI" id="CHEBI:15377"/>
        <dbReference type="ChEBI" id="CHEBI:15378"/>
        <dbReference type="ChEBI" id="CHEBI:28938"/>
        <dbReference type="ChEBI" id="CHEBI:57856"/>
        <dbReference type="ChEBI" id="CHEBI:57985"/>
        <dbReference type="EC" id="3.5.4.28"/>
    </reaction>
</comment>
<sequence length="466" mass="50707">MTAYAHATEIVDTLIEARWIVPVEPRGLVLEHHALAIDAGRIVALLPQAEARTRLRARKTVRLPQHVLIPGLVNLHTHAAMTLLRGYADDMPLMDWLNQRIWPAEARHVTPGFVRDGTLLACAEMLRGGTTCFNDMYFFPEAAAEAALRLGMRAVLGMLAIDFPTAYAADAEDYLSKGLAVRDSLRDQPLINFCMAPHAPYSVGDRLFEQVATLAAQLDLPIHTHVHETRAEIEESLRQHGVRPLERLRRLGLLGPNLIAVHAVHLEPVEIELLALHGCRVAHCPVSNLKLASGIAPSAQLMRAGVTVGLGSDGAASNNRLDMFREMNLAALLAKGSSGDATAVDAHAALRMASLEGAVALGLEREIGSLCVGKQADICAVRLDEIDLQPCYDPVAHLVHAAGREHVSHVWVAGNLRLEDGRLGGIDVAEMLDMANLWQNRLYSGFVSGGELECAMHDRRTGLTTW</sequence>
<dbReference type="PANTHER" id="PTHR43794">
    <property type="entry name" value="AMINOHYDROLASE SSNA-RELATED"/>
    <property type="match status" value="1"/>
</dbReference>
<feature type="binding site" evidence="5">
    <location>
        <position position="198"/>
    </location>
    <ligand>
        <name>substrate</name>
    </ligand>
</feature>
<organism evidence="7 8">
    <name type="scientific">Sterolibacterium denitrificans</name>
    <dbReference type="NCBI Taxonomy" id="157592"/>
    <lineage>
        <taxon>Bacteria</taxon>
        <taxon>Pseudomonadati</taxon>
        <taxon>Pseudomonadota</taxon>
        <taxon>Betaproteobacteria</taxon>
        <taxon>Nitrosomonadales</taxon>
        <taxon>Sterolibacteriaceae</taxon>
        <taxon>Sterolibacterium</taxon>
    </lineage>
</organism>
<dbReference type="InterPro" id="IPR006680">
    <property type="entry name" value="Amidohydro-rel"/>
</dbReference>
<dbReference type="InterPro" id="IPR032466">
    <property type="entry name" value="Metal_Hydrolase"/>
</dbReference>
<evidence type="ECO:0000256" key="1">
    <source>
        <dbReference type="ARBA" id="ARBA00006745"/>
    </source>
</evidence>
<evidence type="ECO:0000259" key="6">
    <source>
        <dbReference type="Pfam" id="PF01979"/>
    </source>
</evidence>
<feature type="binding site" evidence="5">
    <location>
        <position position="313"/>
    </location>
    <ligand>
        <name>substrate</name>
    </ligand>
</feature>
<keyword evidence="3 5" id="KW-0378">Hydrolase</keyword>
<reference evidence="7" key="1">
    <citation type="submission" date="2017-03" db="EMBL/GenBank/DDBJ databases">
        <authorList>
            <consortium name="AG Boll"/>
        </authorList>
    </citation>
    <scope>NUCLEOTIDE SEQUENCE [LARGE SCALE GENOMIC DNA]</scope>
    <source>
        <strain evidence="7">Chol</strain>
    </source>
</reference>
<dbReference type="AlphaFoldDB" id="A0A7Z7HS37"/>
<dbReference type="CDD" id="cd01298">
    <property type="entry name" value="ATZ_TRZ_like"/>
    <property type="match status" value="1"/>
</dbReference>
<dbReference type="PANTHER" id="PTHR43794:SF11">
    <property type="entry name" value="AMIDOHYDROLASE-RELATED DOMAIN-CONTAINING PROTEIN"/>
    <property type="match status" value="1"/>
</dbReference>
<dbReference type="HAMAP" id="MF_01281">
    <property type="entry name" value="MTA_SAH_deamin"/>
    <property type="match status" value="1"/>
</dbReference>
<dbReference type="InterPro" id="IPR011059">
    <property type="entry name" value="Metal-dep_hydrolase_composite"/>
</dbReference>
<dbReference type="FunFam" id="3.20.20.140:FF:000014">
    <property type="entry name" value="5-methylthioadenosine/S-adenosylhomocysteine deaminase"/>
    <property type="match status" value="1"/>
</dbReference>
<evidence type="ECO:0000256" key="5">
    <source>
        <dbReference type="HAMAP-Rule" id="MF_01281"/>
    </source>
</evidence>
<feature type="binding site" evidence="5">
    <location>
        <position position="225"/>
    </location>
    <ligand>
        <name>Zn(2+)</name>
        <dbReference type="ChEBI" id="CHEBI:29105"/>
    </ligand>
</feature>
<comment type="cofactor">
    <cofactor evidence="5">
        <name>Zn(2+)</name>
        <dbReference type="ChEBI" id="CHEBI:29105"/>
    </cofactor>
    <text evidence="5">Binds 1 zinc ion per subunit.</text>
</comment>
<dbReference type="InterPro" id="IPR050287">
    <property type="entry name" value="MTA/SAH_deaminase"/>
</dbReference>
<name>A0A7Z7HS37_9PROT</name>
<feature type="binding site" evidence="5">
    <location>
        <position position="105"/>
    </location>
    <ligand>
        <name>substrate</name>
    </ligand>
</feature>
<comment type="function">
    <text evidence="5">Catalyzes the deamination of 5-methylthioadenosine and S-adenosyl-L-homocysteine into 5-methylthioinosine and S-inosyl-L-homocysteine, respectively. Is also able to deaminate adenosine.</text>
</comment>
<dbReference type="SUPFAM" id="SSF51556">
    <property type="entry name" value="Metallo-dependent hydrolases"/>
    <property type="match status" value="1"/>
</dbReference>
<dbReference type="GO" id="GO:0046872">
    <property type="term" value="F:metal ion binding"/>
    <property type="evidence" value="ECO:0007669"/>
    <property type="project" value="UniProtKB-KW"/>
</dbReference>
<keyword evidence="4 5" id="KW-0862">Zinc</keyword>
<feature type="binding site" evidence="5">
    <location>
        <position position="76"/>
    </location>
    <ligand>
        <name>Zn(2+)</name>
        <dbReference type="ChEBI" id="CHEBI:29105"/>
    </ligand>
</feature>
<dbReference type="GO" id="GO:0090614">
    <property type="term" value="F:5'-methylthioadenosine deaminase activity"/>
    <property type="evidence" value="ECO:0007669"/>
    <property type="project" value="UniProtKB-UniRule"/>
</dbReference>
<keyword evidence="8" id="KW-1185">Reference proteome</keyword>
<gene>
    <name evidence="5 7" type="primary">mtaD</name>
    <name evidence="7" type="ORF">SDENCHOL_20706</name>
</gene>
<feature type="binding site" evidence="5">
    <location>
        <position position="313"/>
    </location>
    <ligand>
        <name>Zn(2+)</name>
        <dbReference type="ChEBI" id="CHEBI:29105"/>
    </ligand>
</feature>
<dbReference type="GO" id="GO:0050270">
    <property type="term" value="F:S-adenosylhomocysteine deaminase activity"/>
    <property type="evidence" value="ECO:0007669"/>
    <property type="project" value="UniProtKB-UniRule"/>
</dbReference>
<dbReference type="Gene3D" id="3.20.20.140">
    <property type="entry name" value="Metal-dependent hydrolases"/>
    <property type="match status" value="1"/>
</dbReference>
<evidence type="ECO:0000256" key="3">
    <source>
        <dbReference type="ARBA" id="ARBA00022801"/>
    </source>
</evidence>
<feature type="binding site" evidence="5">
    <location>
        <position position="78"/>
    </location>
    <ligand>
        <name>Zn(2+)</name>
        <dbReference type="ChEBI" id="CHEBI:29105"/>
    </ligand>
</feature>
<protein>
    <recommendedName>
        <fullName evidence="5">5-methylthioadenosine/S-adenosylhomocysteine deaminase</fullName>
        <shortName evidence="5">MTA/SAH deaminase</shortName>
        <ecNumber evidence="5">3.5.4.28</ecNumber>
        <ecNumber evidence="5">3.5.4.31</ecNumber>
    </recommendedName>
</protein>
<comment type="catalytic activity">
    <reaction evidence="5">
        <text>S-methyl-5'-thioadenosine + H2O + H(+) = S-methyl-5'-thioinosine + NH4(+)</text>
        <dbReference type="Rhea" id="RHEA:25025"/>
        <dbReference type="ChEBI" id="CHEBI:15377"/>
        <dbReference type="ChEBI" id="CHEBI:15378"/>
        <dbReference type="ChEBI" id="CHEBI:17509"/>
        <dbReference type="ChEBI" id="CHEBI:28938"/>
        <dbReference type="ChEBI" id="CHEBI:48595"/>
        <dbReference type="EC" id="3.5.4.31"/>
    </reaction>
</comment>
<dbReference type="Pfam" id="PF01979">
    <property type="entry name" value="Amidohydro_1"/>
    <property type="match status" value="1"/>
</dbReference>
<evidence type="ECO:0000256" key="4">
    <source>
        <dbReference type="ARBA" id="ARBA00022833"/>
    </source>
</evidence>
<evidence type="ECO:0000256" key="2">
    <source>
        <dbReference type="ARBA" id="ARBA00022723"/>
    </source>
</evidence>
<feature type="domain" description="Amidohydrolase-related" evidence="6">
    <location>
        <begin position="67"/>
        <end position="416"/>
    </location>
</feature>
<dbReference type="EC" id="3.5.4.28" evidence="5"/>